<dbReference type="InterPro" id="IPR036001">
    <property type="entry name" value="PS_II_antenna-like_sf"/>
</dbReference>
<accession>A0AAW0JMA3</accession>
<reference evidence="10 11" key="1">
    <citation type="journal article" date="2018" name="Sci. Data">
        <title>The draft genome sequence of cork oak.</title>
        <authorList>
            <person name="Ramos A.M."/>
            <person name="Usie A."/>
            <person name="Barbosa P."/>
            <person name="Barros P.M."/>
            <person name="Capote T."/>
            <person name="Chaves I."/>
            <person name="Simoes F."/>
            <person name="Abreu I."/>
            <person name="Carrasquinho I."/>
            <person name="Faro C."/>
            <person name="Guimaraes J.B."/>
            <person name="Mendonca D."/>
            <person name="Nobrega F."/>
            <person name="Rodrigues L."/>
            <person name="Saibo N.J.M."/>
            <person name="Varela M.C."/>
            <person name="Egas C."/>
            <person name="Matos J."/>
            <person name="Miguel C.M."/>
            <person name="Oliveira M.M."/>
            <person name="Ricardo C.P."/>
            <person name="Goncalves S."/>
        </authorList>
    </citation>
    <scope>NUCLEOTIDE SEQUENCE [LARGE SCALE GENOMIC DNA]</scope>
    <source>
        <strain evidence="11">cv. HL8</strain>
    </source>
</reference>
<evidence type="ECO:0000313" key="11">
    <source>
        <dbReference type="Proteomes" id="UP000237347"/>
    </source>
</evidence>
<name>A0AAW0JMA3_QUESU</name>
<evidence type="ECO:0000256" key="1">
    <source>
        <dbReference type="ARBA" id="ARBA00004141"/>
    </source>
</evidence>
<gene>
    <name evidence="10" type="primary">psbB_3</name>
    <name evidence="10" type="ORF">CFP56_030979</name>
</gene>
<proteinExistence type="predicted"/>
<evidence type="ECO:0000313" key="10">
    <source>
        <dbReference type="EMBL" id="KAK7827607.1"/>
    </source>
</evidence>
<dbReference type="GO" id="GO:0009767">
    <property type="term" value="P:photosynthetic electron transport chain"/>
    <property type="evidence" value="ECO:0007669"/>
    <property type="project" value="InterPro"/>
</dbReference>
<dbReference type="SUPFAM" id="SSF161077">
    <property type="entry name" value="Photosystem II antenna protein-like"/>
    <property type="match status" value="1"/>
</dbReference>
<evidence type="ECO:0000256" key="5">
    <source>
        <dbReference type="ARBA" id="ARBA00022692"/>
    </source>
</evidence>
<keyword evidence="7" id="KW-0157">Chromophore</keyword>
<comment type="caution">
    <text evidence="10">The sequence shown here is derived from an EMBL/GenBank/DDBJ whole genome shotgun (WGS) entry which is preliminary data.</text>
</comment>
<dbReference type="InterPro" id="IPR000932">
    <property type="entry name" value="PS_antenna-like"/>
</dbReference>
<evidence type="ECO:0000256" key="3">
    <source>
        <dbReference type="ARBA" id="ARBA00022531"/>
    </source>
</evidence>
<keyword evidence="11" id="KW-1185">Reference proteome</keyword>
<dbReference type="AlphaFoldDB" id="A0AAW0JMA3"/>
<evidence type="ECO:0000256" key="6">
    <source>
        <dbReference type="ARBA" id="ARBA00022989"/>
    </source>
</evidence>
<dbReference type="GO" id="GO:0016168">
    <property type="term" value="F:chlorophyll binding"/>
    <property type="evidence" value="ECO:0007669"/>
    <property type="project" value="UniProtKB-KW"/>
</dbReference>
<dbReference type="EMBL" id="PKMF04000519">
    <property type="protein sequence ID" value="KAK7827607.1"/>
    <property type="molecule type" value="Genomic_DNA"/>
</dbReference>
<keyword evidence="5" id="KW-0812">Transmembrane</keyword>
<keyword evidence="2" id="KW-0148">Chlorophyll</keyword>
<organism evidence="10 11">
    <name type="scientific">Quercus suber</name>
    <name type="common">Cork oak</name>
    <dbReference type="NCBI Taxonomy" id="58331"/>
    <lineage>
        <taxon>Eukaryota</taxon>
        <taxon>Viridiplantae</taxon>
        <taxon>Streptophyta</taxon>
        <taxon>Embryophyta</taxon>
        <taxon>Tracheophyta</taxon>
        <taxon>Spermatophyta</taxon>
        <taxon>Magnoliopsida</taxon>
        <taxon>eudicotyledons</taxon>
        <taxon>Gunneridae</taxon>
        <taxon>Pentapetalae</taxon>
        <taxon>rosids</taxon>
        <taxon>fabids</taxon>
        <taxon>Fagales</taxon>
        <taxon>Fagaceae</taxon>
        <taxon>Quercus</taxon>
    </lineage>
</organism>
<keyword evidence="3" id="KW-0602">Photosynthesis</keyword>
<protein>
    <submittedName>
        <fullName evidence="10">Photosystem ii cp47 reaction center protein</fullName>
    </submittedName>
</protein>
<keyword evidence="9" id="KW-0604">Photosystem II</keyword>
<dbReference type="GO" id="GO:0009523">
    <property type="term" value="C:photosystem II"/>
    <property type="evidence" value="ECO:0007669"/>
    <property type="project" value="UniProtKB-KW"/>
</dbReference>
<evidence type="ECO:0000256" key="2">
    <source>
        <dbReference type="ARBA" id="ARBA00022494"/>
    </source>
</evidence>
<sequence length="178" mass="19821">MARLENHKRYYNESGLACFGFGAFHVTGLYGPGIWVSDPYGLIGRVQFVNPAWGVECFDPFVPCGIASHHIAAGTLGILAGLFHFRLYQEMSSCHQIGFFRSSSEGITVGDDSEKAPLPRIHVLHPHLPLLIQSGFTRATLLLELWLEAKPSSILKENHHPPTKRKAAISSYYRIFCP</sequence>
<keyword evidence="4" id="KW-0934">Plastid</keyword>
<evidence type="ECO:0000256" key="8">
    <source>
        <dbReference type="ARBA" id="ARBA00023136"/>
    </source>
</evidence>
<dbReference type="Proteomes" id="UP000237347">
    <property type="component" value="Unassembled WGS sequence"/>
</dbReference>
<evidence type="ECO:0000256" key="9">
    <source>
        <dbReference type="ARBA" id="ARBA00023276"/>
    </source>
</evidence>
<keyword evidence="8" id="KW-0472">Membrane</keyword>
<evidence type="ECO:0000256" key="7">
    <source>
        <dbReference type="ARBA" id="ARBA00022991"/>
    </source>
</evidence>
<dbReference type="Pfam" id="PF00421">
    <property type="entry name" value="PSII"/>
    <property type="match status" value="1"/>
</dbReference>
<evidence type="ECO:0000256" key="4">
    <source>
        <dbReference type="ARBA" id="ARBA00022640"/>
    </source>
</evidence>
<comment type="subcellular location">
    <subcellularLocation>
        <location evidence="1">Membrane</location>
        <topology evidence="1">Multi-pass membrane protein</topology>
    </subcellularLocation>
</comment>
<keyword evidence="6" id="KW-1133">Transmembrane helix</keyword>